<sequence>MRFFKISLIVAFLLVPVGAFAWGPLTHFYLGNEIFSLSPLLPAGLLEIIRRYRKDFLYGNLMADIIIGKQYLPDHKSSHSWDVAFDLFRVSKTDQQKAFVYGYMSHLAADTVAHNVYTADRKNIGHTVMEMKADCIIDKKYWFQAIAIDRKIQMRNDLFLESSLDRLVFSFKTNKRIFKGMVFLSVFNRERIGNFIDRNLITTLPDRDAIEQLHQESLDKIIDLFQNWKKSEVLKVSPSGNERESLLKTFLKAG</sequence>
<feature type="domain" description="Phospholipase C/D" evidence="1">
    <location>
        <begin position="26"/>
        <end position="152"/>
    </location>
</feature>
<gene>
    <name evidence="2" type="ORF">NBG4_420010</name>
</gene>
<dbReference type="AlphaFoldDB" id="A0A2U3QI51"/>
<keyword evidence="3" id="KW-1185">Reference proteome</keyword>
<dbReference type="Pfam" id="PF00882">
    <property type="entry name" value="Zn_dep_PLPC"/>
    <property type="match status" value="1"/>
</dbReference>
<proteinExistence type="predicted"/>
<accession>A0A2U3QI51</accession>
<name>A0A2U3QI51_9BACT</name>
<protein>
    <recommendedName>
        <fullName evidence="1">Phospholipase C/D domain-containing protein</fullName>
    </recommendedName>
</protein>
<dbReference type="Proteomes" id="UP000245125">
    <property type="component" value="Unassembled WGS sequence"/>
</dbReference>
<evidence type="ECO:0000259" key="1">
    <source>
        <dbReference type="Pfam" id="PF00882"/>
    </source>
</evidence>
<evidence type="ECO:0000313" key="3">
    <source>
        <dbReference type="Proteomes" id="UP000245125"/>
    </source>
</evidence>
<evidence type="ECO:0000313" key="2">
    <source>
        <dbReference type="EMBL" id="SPQ01086.1"/>
    </source>
</evidence>
<dbReference type="EMBL" id="OUUY01000089">
    <property type="protein sequence ID" value="SPQ01086.1"/>
    <property type="molecule type" value="Genomic_DNA"/>
</dbReference>
<dbReference type="InterPro" id="IPR029002">
    <property type="entry name" value="PLPC/GPLD1"/>
</dbReference>
<organism evidence="2 3">
    <name type="scientific">Candidatus Sulfobium mesophilum</name>
    <dbReference type="NCBI Taxonomy" id="2016548"/>
    <lineage>
        <taxon>Bacteria</taxon>
        <taxon>Pseudomonadati</taxon>
        <taxon>Nitrospirota</taxon>
        <taxon>Nitrospiria</taxon>
        <taxon>Nitrospirales</taxon>
        <taxon>Nitrospiraceae</taxon>
        <taxon>Candidatus Sulfobium</taxon>
    </lineage>
</organism>
<reference evidence="3" key="1">
    <citation type="submission" date="2018-03" db="EMBL/GenBank/DDBJ databases">
        <authorList>
            <person name="Zecchin S."/>
        </authorList>
    </citation>
    <scope>NUCLEOTIDE SEQUENCE [LARGE SCALE GENOMIC DNA]</scope>
</reference>